<dbReference type="Proteomes" id="UP000728647">
    <property type="component" value="Unassembled WGS sequence"/>
</dbReference>
<comment type="caution">
    <text evidence="2">The sequence shown here is derived from an EMBL/GenBank/DDBJ whole genome shotgun (WGS) entry which is preliminary data.</text>
</comment>
<dbReference type="InterPro" id="IPR055768">
    <property type="entry name" value="DUF7344"/>
</dbReference>
<evidence type="ECO:0000259" key="1">
    <source>
        <dbReference type="Pfam" id="PF24035"/>
    </source>
</evidence>
<dbReference type="EMBL" id="JABURA010000001">
    <property type="protein sequence ID" value="NUB92177.1"/>
    <property type="molecule type" value="Genomic_DNA"/>
</dbReference>
<gene>
    <name evidence="2" type="ORF">HT576_14250</name>
    <name evidence="3" type="ORF">HTZ84_06665</name>
</gene>
<evidence type="ECO:0000313" key="5">
    <source>
        <dbReference type="Proteomes" id="UP001016761"/>
    </source>
</evidence>
<name>A0A8J8GQJ8_9EURY</name>
<evidence type="ECO:0000313" key="3">
    <source>
        <dbReference type="EMBL" id="NUC71993.1"/>
    </source>
</evidence>
<protein>
    <recommendedName>
        <fullName evidence="1">DUF7344 domain-containing protein</fullName>
    </recommendedName>
</protein>
<accession>A0A8J8GQJ8</accession>
<evidence type="ECO:0000313" key="2">
    <source>
        <dbReference type="EMBL" id="NUB92177.1"/>
    </source>
</evidence>
<dbReference type="Proteomes" id="UP001016761">
    <property type="component" value="Unassembled WGS sequence"/>
</dbReference>
<feature type="domain" description="DUF7344" evidence="1">
    <location>
        <begin position="50"/>
        <end position="129"/>
    </location>
</feature>
<proteinExistence type="predicted"/>
<evidence type="ECO:0000313" key="4">
    <source>
        <dbReference type="Proteomes" id="UP000728647"/>
    </source>
</evidence>
<dbReference type="Pfam" id="PF24035">
    <property type="entry name" value="DUF7344"/>
    <property type="match status" value="1"/>
</dbReference>
<dbReference type="RefSeq" id="WP_174679958.1">
    <property type="nucleotide sequence ID" value="NZ_JABUQZ010000001.1"/>
</dbReference>
<dbReference type="EMBL" id="JABUQZ010000001">
    <property type="protein sequence ID" value="NUC71993.1"/>
    <property type="molecule type" value="Genomic_DNA"/>
</dbReference>
<organism evidence="2 4">
    <name type="scientific">Haloterrigena gelatinilytica</name>
    <dbReference type="NCBI Taxonomy" id="2741724"/>
    <lineage>
        <taxon>Archaea</taxon>
        <taxon>Methanobacteriati</taxon>
        <taxon>Methanobacteriota</taxon>
        <taxon>Stenosarchaea group</taxon>
        <taxon>Halobacteria</taxon>
        <taxon>Halobacteriales</taxon>
        <taxon>Natrialbaceae</taxon>
        <taxon>Haloterrigena</taxon>
    </lineage>
</organism>
<dbReference type="AlphaFoldDB" id="A0A8J8GQJ8"/>
<reference evidence="2 5" key="1">
    <citation type="submission" date="2020-06" db="EMBL/GenBank/DDBJ databases">
        <title>Haloterrigena sp. nov., an extremely halophilic archaeon isolated from a saline sediment.</title>
        <authorList>
            <person name="Liu B.-B."/>
        </authorList>
    </citation>
    <scope>NUCLEOTIDE SEQUENCE</scope>
    <source>
        <strain evidence="2">SYSU A121-1</strain>
        <strain evidence="3 5">SYSU A558-1</strain>
    </source>
</reference>
<keyword evidence="5" id="KW-1185">Reference proteome</keyword>
<sequence>MVTLLCCHAANRIFKQLSTQAAEVLTTHHLRNDTMDTSCTTDPESLTVLFELLADRRRRYALYYLQTASDDVVGFDAVVTQLANWETRLETEPTNDHREEIEIALHHEHLPKLEDHDIIDYDSESETIRYRDGFPKRTWLEQARTEEFETGERRESRTDEETVTTALTSTLKDAYDADVELARSFSCDTGPSYPDWDVTIAEVNRPAEDT</sequence>